<sequence>MYLFAGFQNILPCCFSQNFSRRLLLFLFFIKGFYTNAQAPNITYETPQIYKINTTISPLKPANTGGAVPAAIYGQVGTFAGGRAPVTYDSEGTDAGFNFPSGITVSGANIYVSDYGSGAIRKITPDANVTTIAGNNNNSQPSGIVADSHGNLFITNFNANTILKTTINGGPISVFAGNGSSGSLNGLGTGASFNSPGGIAIDASDNLYVADQQGNLIRKISPAGSVTTFAGSGNEGSLNGPNLISRFLNPDGLAIDKAGNIFVADTKNNLIRKISAGSVTTFAGNGTAGSLDGVGTAASFNYPTSLTIDGSGNLYVADYKSNLIRRITPSGVVSTVAGSGSPGRTNGIGTAASFNAPLGLAIDGLGNLFITDAGNYLIRKINVTGYIIDKPLPAGLIFDQTTGIISGTPTAASGARDYTITAFNGAGSSSTIVNIAVNTPPPPVIAPPNITYQTPQTYDPGETITPLVPANTGGAVPAVVYGTTNMLPQAFEDNFSASTAVVTDAQGNLYVCDFNKNQIKEINVSTNAVTLIAGTTANGAQNGPGQQASFFEPNGIAMDANGNLFVSDQNNNLIRKIGPGPDYVVSTFVGSGNAALSDGSGANASFNAPKGMTIDGSGNIYVADYGNNVIRKITLGGFVSTIYGTSLKNPSGVCIDASGNLYVADAGHGSIVKIEPGGYVSTFVTGLKTPRDIVIDKTGNFYVTDQGSNTVKRISPNGVITTLPGTFNSPIGLTLDGLGNLYVADNLSGTVKQIIVCGYIIDKPLPPGLIFDQKTGTISGTPTTPTARADYTITAFNSSGSSSTVVSIEVTNTSRQPSVITFPAITASHYDGNIITPNATSPNTNPQTPITYTSSDPTVATVTADGKLQIHGPGNSQITATQAGNGTYLPATPVSVTLTVMLDQVIDFAPISAKSVCSTDFSVSATDHDEGFGFPPSGIPITYSSSNPAVATVSSTGVVHVLSAGTTTITASQAGNTSYNAGSAQQVLTVSTPPSPDISVSVSNRNVCQGTPVTYTVNVNNLSELTNPTYKWEVNLKDVGVSTTTYTVAGLTNTDVVTCLVTNGDPCSIPTGSPAPSLDLIPSGSVQTVSLTSSATAAVCSGTPVTFTATPNYSGNSTTYQWHVNGMDVGDNSPQYTNNDFTDGDKVTCTVTNNALTCLANPSVTSDPLTINITSITGAPPSVTITASADNVYAGLPITFTATAINAGSSVTYQWQVNGANAGTNSSTFTTTTLANGDIVTCTITPSINCATPVTSIPVTVTILPPLTITPPNTFTPNGDGINDLWEIAGLTTYPDCKVKTYNRYGKLVFQSIGYSKPWDGLYNGAHLPVGTYYYVIDYNKSKISGYVELIR</sequence>
<dbReference type="InterPro" id="IPR013783">
    <property type="entry name" value="Ig-like_fold"/>
</dbReference>
<dbReference type="InterPro" id="IPR008964">
    <property type="entry name" value="Invasin/intimin_cell_adhesion"/>
</dbReference>
<feature type="signal peptide" evidence="3">
    <location>
        <begin position="1"/>
        <end position="39"/>
    </location>
</feature>
<dbReference type="Pfam" id="PF02368">
    <property type="entry name" value="Big_2"/>
    <property type="match status" value="1"/>
</dbReference>
<dbReference type="Pfam" id="PF13585">
    <property type="entry name" value="CHU_C"/>
    <property type="match status" value="1"/>
</dbReference>
<gene>
    <name evidence="5" type="ORF">FO440_05480</name>
</gene>
<dbReference type="InterPro" id="IPR011042">
    <property type="entry name" value="6-blade_b-propeller_TolB-like"/>
</dbReference>
<keyword evidence="3" id="KW-0732">Signal</keyword>
<dbReference type="EMBL" id="VLPK01000001">
    <property type="protein sequence ID" value="TSJ43640.1"/>
    <property type="molecule type" value="Genomic_DNA"/>
</dbReference>
<dbReference type="InterPro" id="IPR001258">
    <property type="entry name" value="NHL_repeat"/>
</dbReference>
<name>A0A556MUN3_9SPHI</name>
<keyword evidence="6" id="KW-1185">Reference proteome</keyword>
<dbReference type="PANTHER" id="PTHR13833:SF71">
    <property type="entry name" value="NHL DOMAIN-CONTAINING PROTEIN"/>
    <property type="match status" value="1"/>
</dbReference>
<dbReference type="InterPro" id="IPR015919">
    <property type="entry name" value="Cadherin-like_sf"/>
</dbReference>
<organism evidence="5 6">
    <name type="scientific">Mucilaginibacter corticis</name>
    <dbReference type="NCBI Taxonomy" id="2597670"/>
    <lineage>
        <taxon>Bacteria</taxon>
        <taxon>Pseudomonadati</taxon>
        <taxon>Bacteroidota</taxon>
        <taxon>Sphingobacteriia</taxon>
        <taxon>Sphingobacteriales</taxon>
        <taxon>Sphingobacteriaceae</taxon>
        <taxon>Mucilaginibacter</taxon>
    </lineage>
</organism>
<dbReference type="SUPFAM" id="SSF49373">
    <property type="entry name" value="Invasin/intimin cell-adhesion fragments"/>
    <property type="match status" value="2"/>
</dbReference>
<feature type="domain" description="Ig-like" evidence="4">
    <location>
        <begin position="1181"/>
        <end position="1262"/>
    </location>
</feature>
<dbReference type="PROSITE" id="PS50835">
    <property type="entry name" value="IG_LIKE"/>
    <property type="match status" value="1"/>
</dbReference>
<dbReference type="OrthoDB" id="641420at2"/>
<dbReference type="PANTHER" id="PTHR13833">
    <property type="match status" value="1"/>
</dbReference>
<protein>
    <submittedName>
        <fullName evidence="5">T9SS type B sorting domain-containing protein</fullName>
    </submittedName>
</protein>
<dbReference type="InterPro" id="IPR026341">
    <property type="entry name" value="T9SS_type_B"/>
</dbReference>
<dbReference type="InterPro" id="IPR003343">
    <property type="entry name" value="Big_2"/>
</dbReference>
<evidence type="ECO:0000256" key="3">
    <source>
        <dbReference type="SAM" id="SignalP"/>
    </source>
</evidence>
<evidence type="ECO:0000313" key="5">
    <source>
        <dbReference type="EMBL" id="TSJ43640.1"/>
    </source>
</evidence>
<evidence type="ECO:0000313" key="6">
    <source>
        <dbReference type="Proteomes" id="UP000318733"/>
    </source>
</evidence>
<comment type="caution">
    <text evidence="5">The sequence shown here is derived from an EMBL/GenBank/DDBJ whole genome shotgun (WGS) entry which is preliminary data.</text>
</comment>
<accession>A0A556MUN3</accession>
<evidence type="ECO:0000256" key="2">
    <source>
        <dbReference type="PROSITE-ProRule" id="PRU00504"/>
    </source>
</evidence>
<dbReference type="Gene3D" id="2.60.40.10">
    <property type="entry name" value="Immunoglobulins"/>
    <property type="match status" value="3"/>
</dbReference>
<dbReference type="InterPro" id="IPR035986">
    <property type="entry name" value="PKD_dom_sf"/>
</dbReference>
<dbReference type="Proteomes" id="UP000318733">
    <property type="component" value="Unassembled WGS sequence"/>
</dbReference>
<dbReference type="SUPFAM" id="SSF49313">
    <property type="entry name" value="Cadherin-like"/>
    <property type="match status" value="2"/>
</dbReference>
<proteinExistence type="predicted"/>
<evidence type="ECO:0000259" key="4">
    <source>
        <dbReference type="PROSITE" id="PS50835"/>
    </source>
</evidence>
<dbReference type="NCBIfam" id="TIGR04131">
    <property type="entry name" value="Bac_Flav_CTERM"/>
    <property type="match status" value="1"/>
</dbReference>
<dbReference type="Gene3D" id="2.60.40.1080">
    <property type="match status" value="2"/>
</dbReference>
<dbReference type="GO" id="GO:0016020">
    <property type="term" value="C:membrane"/>
    <property type="evidence" value="ECO:0007669"/>
    <property type="project" value="InterPro"/>
</dbReference>
<reference evidence="5 6" key="1">
    <citation type="submission" date="2019-07" db="EMBL/GenBank/DDBJ databases">
        <authorList>
            <person name="Huq M.A."/>
        </authorList>
    </citation>
    <scope>NUCLEOTIDE SEQUENCE [LARGE SCALE GENOMIC DNA]</scope>
    <source>
        <strain evidence="5 6">MAH-19</strain>
    </source>
</reference>
<keyword evidence="1" id="KW-0677">Repeat</keyword>
<dbReference type="Gene3D" id="2.120.10.30">
    <property type="entry name" value="TolB, C-terminal domain"/>
    <property type="match status" value="6"/>
</dbReference>
<feature type="chain" id="PRO_5021919029" evidence="3">
    <location>
        <begin position="40"/>
        <end position="1352"/>
    </location>
</feature>
<dbReference type="GO" id="GO:0005509">
    <property type="term" value="F:calcium ion binding"/>
    <property type="evidence" value="ECO:0007669"/>
    <property type="project" value="InterPro"/>
</dbReference>
<dbReference type="SUPFAM" id="SSF101898">
    <property type="entry name" value="NHL repeat"/>
    <property type="match status" value="2"/>
</dbReference>
<dbReference type="Pfam" id="PF01436">
    <property type="entry name" value="NHL"/>
    <property type="match status" value="2"/>
</dbReference>
<evidence type="ECO:0000256" key="1">
    <source>
        <dbReference type="ARBA" id="ARBA00022737"/>
    </source>
</evidence>
<dbReference type="Pfam" id="PF05345">
    <property type="entry name" value="He_PIG"/>
    <property type="match status" value="2"/>
</dbReference>
<feature type="repeat" description="NHL" evidence="2">
    <location>
        <begin position="637"/>
        <end position="677"/>
    </location>
</feature>
<dbReference type="Gene3D" id="2.40.10.500">
    <property type="match status" value="1"/>
</dbReference>
<dbReference type="CDD" id="cd14953">
    <property type="entry name" value="NHL_like_1"/>
    <property type="match status" value="1"/>
</dbReference>
<dbReference type="PROSITE" id="PS51125">
    <property type="entry name" value="NHL"/>
    <property type="match status" value="1"/>
</dbReference>
<dbReference type="SUPFAM" id="SSF49299">
    <property type="entry name" value="PKD domain"/>
    <property type="match status" value="1"/>
</dbReference>
<dbReference type="InterPro" id="IPR007110">
    <property type="entry name" value="Ig-like_dom"/>
</dbReference>